<keyword evidence="2" id="KW-0489">Methyltransferase</keyword>
<dbReference type="EMBL" id="CP019914">
    <property type="protein sequence ID" value="ASJ21759.1"/>
    <property type="molecule type" value="Genomic_DNA"/>
</dbReference>
<evidence type="ECO:0000256" key="3">
    <source>
        <dbReference type="ARBA" id="ARBA00022679"/>
    </source>
</evidence>
<sequence>MKYMGSKNRIAKYILPFILEHKNEVKYYFEPFVGGANVICKVDNSLIKKGSDLNPYLIALLKALQNEQWNYPDEYDNEYYKYVRDHKYEFDPAIVGFIGFNCYGARFFEGFCRDSLGKRNYYKEYCSNLEKQRVNLGNIEFICSDYKDVIFPDEPCIVYCDPPYSNTKKYKYNDINYEEFWNWCRTLSKKHFVYISSFDAPKDFKCIWEKERSISLTKNTGSKKNIERLFTKNI</sequence>
<dbReference type="GO" id="GO:0009007">
    <property type="term" value="F:site-specific DNA-methyltransferase (adenine-specific) activity"/>
    <property type="evidence" value="ECO:0007669"/>
    <property type="project" value="UniProtKB-EC"/>
</dbReference>
<dbReference type="InterPro" id="IPR002052">
    <property type="entry name" value="DNA_methylase_N6_adenine_CS"/>
</dbReference>
<protein>
    <recommendedName>
        <fullName evidence="1">site-specific DNA-methyltransferase (adenine-specific)</fullName>
        <ecNumber evidence="1">2.1.1.72</ecNumber>
    </recommendedName>
</protein>
<dbReference type="SUPFAM" id="SSF53335">
    <property type="entry name" value="S-adenosyl-L-methionine-dependent methyltransferases"/>
    <property type="match status" value="1"/>
</dbReference>
<dbReference type="Pfam" id="PF02086">
    <property type="entry name" value="MethyltransfD12"/>
    <property type="match status" value="1"/>
</dbReference>
<keyword evidence="4" id="KW-0949">S-adenosyl-L-methionine</keyword>
<dbReference type="GO" id="GO:0032259">
    <property type="term" value="P:methylation"/>
    <property type="evidence" value="ECO:0007669"/>
    <property type="project" value="UniProtKB-KW"/>
</dbReference>
<dbReference type="GO" id="GO:0009307">
    <property type="term" value="P:DNA restriction-modification system"/>
    <property type="evidence" value="ECO:0007669"/>
    <property type="project" value="InterPro"/>
</dbReference>
<evidence type="ECO:0000313" key="7">
    <source>
        <dbReference type="Proteomes" id="UP000264880"/>
    </source>
</evidence>
<evidence type="ECO:0000313" key="6">
    <source>
        <dbReference type="EMBL" id="ASJ21759.1"/>
    </source>
</evidence>
<reference evidence="6 7" key="1">
    <citation type="submission" date="2017-02" db="EMBL/GenBank/DDBJ databases">
        <title>Complete genome sequence of Brachyspira hampsonii genomovar I strain NSH-16 (ATCC BAA-2463).</title>
        <authorList>
            <person name="Mirajkar N.S."/>
            <person name="Gebhart C.J."/>
        </authorList>
    </citation>
    <scope>NUCLEOTIDE SEQUENCE [LARGE SCALE GENOMIC DNA]</scope>
    <source>
        <strain evidence="6 7">NSH-16</strain>
    </source>
</reference>
<dbReference type="RefSeq" id="WP_008729490.1">
    <property type="nucleotide sequence ID" value="NZ_CP019914.1"/>
</dbReference>
<dbReference type="EC" id="2.1.1.72" evidence="1"/>
<accession>A0AAC9TVR2</accession>
<keyword evidence="7" id="KW-1185">Reference proteome</keyword>
<dbReference type="GO" id="GO:0043565">
    <property type="term" value="F:sequence-specific DNA binding"/>
    <property type="evidence" value="ECO:0007669"/>
    <property type="project" value="TreeGrafter"/>
</dbReference>
<dbReference type="InterPro" id="IPR029063">
    <property type="entry name" value="SAM-dependent_MTases_sf"/>
</dbReference>
<dbReference type="GO" id="GO:0006298">
    <property type="term" value="P:mismatch repair"/>
    <property type="evidence" value="ECO:0007669"/>
    <property type="project" value="TreeGrafter"/>
</dbReference>
<dbReference type="AlphaFoldDB" id="A0AAC9TVR2"/>
<proteinExistence type="predicted"/>
<dbReference type="Gene3D" id="3.40.50.150">
    <property type="entry name" value="Vaccinia Virus protein VP39"/>
    <property type="match status" value="2"/>
</dbReference>
<dbReference type="PRINTS" id="PR00505">
    <property type="entry name" value="D12N6MTFRASE"/>
</dbReference>
<gene>
    <name evidence="6" type="ORF">BHAMNSH16_08935</name>
</gene>
<organism evidence="6 7">
    <name type="scientific">Brachyspira hampsonii</name>
    <dbReference type="NCBI Taxonomy" id="1287055"/>
    <lineage>
        <taxon>Bacteria</taxon>
        <taxon>Pseudomonadati</taxon>
        <taxon>Spirochaetota</taxon>
        <taxon>Spirochaetia</taxon>
        <taxon>Brachyspirales</taxon>
        <taxon>Brachyspiraceae</taxon>
        <taxon>Brachyspira</taxon>
    </lineage>
</organism>
<dbReference type="InterPro" id="IPR012327">
    <property type="entry name" value="MeTrfase_D12"/>
</dbReference>
<dbReference type="GO" id="GO:1904047">
    <property type="term" value="F:S-adenosyl-L-methionine binding"/>
    <property type="evidence" value="ECO:0007669"/>
    <property type="project" value="TreeGrafter"/>
</dbReference>
<evidence type="ECO:0000256" key="4">
    <source>
        <dbReference type="ARBA" id="ARBA00022691"/>
    </source>
</evidence>
<evidence type="ECO:0000256" key="1">
    <source>
        <dbReference type="ARBA" id="ARBA00011900"/>
    </source>
</evidence>
<evidence type="ECO:0000256" key="2">
    <source>
        <dbReference type="ARBA" id="ARBA00022603"/>
    </source>
</evidence>
<dbReference type="PANTHER" id="PTHR30481">
    <property type="entry name" value="DNA ADENINE METHYLASE"/>
    <property type="match status" value="1"/>
</dbReference>
<dbReference type="KEGG" id="bhp:BHAMNSH16_08935"/>
<dbReference type="Proteomes" id="UP000264880">
    <property type="component" value="Chromosome"/>
</dbReference>
<comment type="catalytic activity">
    <reaction evidence="5">
        <text>a 2'-deoxyadenosine in DNA + S-adenosyl-L-methionine = an N(6)-methyl-2'-deoxyadenosine in DNA + S-adenosyl-L-homocysteine + H(+)</text>
        <dbReference type="Rhea" id="RHEA:15197"/>
        <dbReference type="Rhea" id="RHEA-COMP:12418"/>
        <dbReference type="Rhea" id="RHEA-COMP:12419"/>
        <dbReference type="ChEBI" id="CHEBI:15378"/>
        <dbReference type="ChEBI" id="CHEBI:57856"/>
        <dbReference type="ChEBI" id="CHEBI:59789"/>
        <dbReference type="ChEBI" id="CHEBI:90615"/>
        <dbReference type="ChEBI" id="CHEBI:90616"/>
        <dbReference type="EC" id="2.1.1.72"/>
    </reaction>
</comment>
<keyword evidence="3" id="KW-0808">Transferase</keyword>
<evidence type="ECO:0000256" key="5">
    <source>
        <dbReference type="ARBA" id="ARBA00047942"/>
    </source>
</evidence>
<name>A0AAC9TVR2_9SPIR</name>
<dbReference type="PROSITE" id="PS00092">
    <property type="entry name" value="N6_MTASE"/>
    <property type="match status" value="1"/>
</dbReference>